<reference evidence="1 2" key="1">
    <citation type="submission" date="2020-08" db="EMBL/GenBank/DDBJ databases">
        <title>Genome sequencing of Purple Non-Sulfur Bacteria from various extreme environments.</title>
        <authorList>
            <person name="Mayer M."/>
        </authorList>
    </citation>
    <scope>NUCLEOTIDE SEQUENCE [LARGE SCALE GENOMIC DNA]</scope>
    <source>
        <strain evidence="1 2">JA131</strain>
    </source>
</reference>
<evidence type="ECO:0000313" key="1">
    <source>
        <dbReference type="EMBL" id="MBB4267735.1"/>
    </source>
</evidence>
<comment type="caution">
    <text evidence="1">The sequence shown here is derived from an EMBL/GenBank/DDBJ whole genome shotgun (WGS) entry which is preliminary data.</text>
</comment>
<evidence type="ECO:0008006" key="3">
    <source>
        <dbReference type="Google" id="ProtNLM"/>
    </source>
</evidence>
<organism evidence="1 2">
    <name type="scientific">Roseospira visakhapatnamensis</name>
    <dbReference type="NCBI Taxonomy" id="390880"/>
    <lineage>
        <taxon>Bacteria</taxon>
        <taxon>Pseudomonadati</taxon>
        <taxon>Pseudomonadota</taxon>
        <taxon>Alphaproteobacteria</taxon>
        <taxon>Rhodospirillales</taxon>
        <taxon>Rhodospirillaceae</taxon>
        <taxon>Roseospira</taxon>
    </lineage>
</organism>
<sequence length="513" mass="53698">MSRSIALVEPTVVDRATTTLVVLRYAVGPFVTAPTDTPASTPYLPQVQALGGITQAIGTDESPLGALDVSGLVLGNAPDDIGRPRPLDARLCAGDGAGWPVTIRRVPAGGSLASATAIATLVQEMPRLTRSTVTLTVRDRMGDLDTPMLTTRYAGTGGLEGGADLEGVEKERTWGRCRNVQPTYLGLSAANYPLWSLNGGQPIQAITAVRDGGVDRGAATPGTLGAADGSWWRVNLATGTLETYSKGEFDLTVDVEGDARGGAFRDTPASLIPDILVHHLGLALESDLDGTWATRAAERPWAVGLHVPAGDGMTAREAVEALCRSDRFWMAWTPAGRLTTGPLGAPSGPPSFVWRPDLHHGGVEPGDDQGLPVHEVSIGHTRNWTPGQRTAALAPTASVTFAETEYRRAVSEGAWSGAVKARCPLAGTLSLDTLLADAADAALLRGALEADRAEARREYTLDLFLDAAEVPALGAVGTVYDDVAGFEAGRRVRVVALSLAGLLNGRISVTVRD</sequence>
<dbReference type="EMBL" id="JACIGK010000032">
    <property type="protein sequence ID" value="MBB4267735.1"/>
    <property type="molecule type" value="Genomic_DNA"/>
</dbReference>
<dbReference type="AlphaFoldDB" id="A0A7W6RG64"/>
<protein>
    <recommendedName>
        <fullName evidence="3">Tip attachment protein J domain-containing protein</fullName>
    </recommendedName>
</protein>
<dbReference type="RefSeq" id="WP_184047637.1">
    <property type="nucleotide sequence ID" value="NZ_JACIGK010000032.1"/>
</dbReference>
<gene>
    <name evidence="1" type="ORF">GGD89_003382</name>
</gene>
<keyword evidence="2" id="KW-1185">Reference proteome</keyword>
<proteinExistence type="predicted"/>
<evidence type="ECO:0000313" key="2">
    <source>
        <dbReference type="Proteomes" id="UP000554286"/>
    </source>
</evidence>
<accession>A0A7W6RG64</accession>
<name>A0A7W6RG64_9PROT</name>
<dbReference type="Proteomes" id="UP000554286">
    <property type="component" value="Unassembled WGS sequence"/>
</dbReference>